<evidence type="ECO:0000313" key="2">
    <source>
        <dbReference type="Proteomes" id="UP001458415"/>
    </source>
</evidence>
<proteinExistence type="predicted"/>
<gene>
    <name evidence="1" type="ORF">ABT317_13145</name>
</gene>
<organism evidence="1 2">
    <name type="scientific">Streptomyces carpinensis</name>
    <dbReference type="NCBI Taxonomy" id="66369"/>
    <lineage>
        <taxon>Bacteria</taxon>
        <taxon>Bacillati</taxon>
        <taxon>Actinomycetota</taxon>
        <taxon>Actinomycetes</taxon>
        <taxon>Kitasatosporales</taxon>
        <taxon>Streptomycetaceae</taxon>
        <taxon>Streptomyces</taxon>
    </lineage>
</organism>
<dbReference type="Proteomes" id="UP001458415">
    <property type="component" value="Unassembled WGS sequence"/>
</dbReference>
<name>A0ABV1W175_9ACTN</name>
<dbReference type="EMBL" id="JBEPCU010000175">
    <property type="protein sequence ID" value="MER6977936.1"/>
    <property type="molecule type" value="Genomic_DNA"/>
</dbReference>
<sequence length="599" mass="66008">MAPTIPDWVYTEISDELAAELPRAETLLRDPDEVMSQAALNAMTASRLSFTRTLARRMTRNRWRIELTVCEIDADSTGFLGYEIHAEDMRLSFGVFVYPPFPPGTQRLFRDTTTEFLGILLEGPIDRGRLRREKQQFDEHVWRGRTDPTVLGWTVASRGTRTFDEVVDALTTGRQPDVTSLDANGGYLIRNGGFYGNGRMGTRAWPTYAASDGPFSTPYHVDLFSLYLWRLVSLDLADATARARSSDAVPLEPAIRRHLGIGNSSGLGTVAALIRWPARLSAFVLARELAFAYVKARPAPIEPERIERMHRLLHNAAAAYSTAPIAPAELLEPRDTVAAALRAAGDKLTALETGERPWQTFIDSLSELGSREAVEVAHALLLELYPEVDELEHVLSVAAVHRPTVDPGATVGSVRALIEQQYDWLLAEDMAAPGHREFFWYRSEENGENRRGERSVDIGVERETFVDVAGTVRRLYDFVRGLPPDTPVAQFLVEEPEHALAVTRVQLAGRAPYSEIRARVCGTDFLASAGIRCFLSLLGIELSTPHNGRWVRGLFFRGAPLPEDLLAGGVDEGGIGAEPAAGPVDELVDAALTSGPVTR</sequence>
<dbReference type="RefSeq" id="WP_086728647.1">
    <property type="nucleotide sequence ID" value="NZ_MUBM01000250.1"/>
</dbReference>
<keyword evidence="2" id="KW-1185">Reference proteome</keyword>
<accession>A0ABV1W175</accession>
<evidence type="ECO:0000313" key="1">
    <source>
        <dbReference type="EMBL" id="MER6977936.1"/>
    </source>
</evidence>
<reference evidence="1 2" key="1">
    <citation type="submission" date="2024-06" db="EMBL/GenBank/DDBJ databases">
        <title>The Natural Products Discovery Center: Release of the First 8490 Sequenced Strains for Exploring Actinobacteria Biosynthetic Diversity.</title>
        <authorList>
            <person name="Kalkreuter E."/>
            <person name="Kautsar S.A."/>
            <person name="Yang D."/>
            <person name="Bader C.D."/>
            <person name="Teijaro C.N."/>
            <person name="Fluegel L."/>
            <person name="Davis C.M."/>
            <person name="Simpson J.R."/>
            <person name="Lauterbach L."/>
            <person name="Steele A.D."/>
            <person name="Gui C."/>
            <person name="Meng S."/>
            <person name="Li G."/>
            <person name="Viehrig K."/>
            <person name="Ye F."/>
            <person name="Su P."/>
            <person name="Kiefer A.F."/>
            <person name="Nichols A."/>
            <person name="Cepeda A.J."/>
            <person name="Yan W."/>
            <person name="Fan B."/>
            <person name="Jiang Y."/>
            <person name="Adhikari A."/>
            <person name="Zheng C.-J."/>
            <person name="Schuster L."/>
            <person name="Cowan T.M."/>
            <person name="Smanski M.J."/>
            <person name="Chevrette M.G."/>
            <person name="De Carvalho L.P.S."/>
            <person name="Shen B."/>
        </authorList>
    </citation>
    <scope>NUCLEOTIDE SEQUENCE [LARGE SCALE GENOMIC DNA]</scope>
    <source>
        <strain evidence="1 2">NPDC000634</strain>
    </source>
</reference>
<comment type="caution">
    <text evidence="1">The sequence shown here is derived from an EMBL/GenBank/DDBJ whole genome shotgun (WGS) entry which is preliminary data.</text>
</comment>
<protein>
    <submittedName>
        <fullName evidence="1">Uncharacterized protein</fullName>
    </submittedName>
</protein>